<keyword evidence="6" id="KW-1133">Transmembrane helix</keyword>
<keyword evidence="11" id="KW-0349">Heme</keyword>
<comment type="cofactor">
    <cofactor evidence="11">
        <name>heme</name>
        <dbReference type="ChEBI" id="CHEBI:30413"/>
    </cofactor>
</comment>
<keyword evidence="11" id="KW-0408">Iron</keyword>
<comment type="similarity">
    <text evidence="2">Belongs to the glycosyltransferase 2 family. GalNAc-T subfamily.</text>
</comment>
<dbReference type="Gene3D" id="3.90.550.10">
    <property type="entry name" value="Spore Coat Polysaccharide Biosynthesis Protein SpsA, Chain A"/>
    <property type="match status" value="1"/>
</dbReference>
<dbReference type="SUPFAM" id="SSF48264">
    <property type="entry name" value="Cytochrome P450"/>
    <property type="match status" value="1"/>
</dbReference>
<keyword evidence="7" id="KW-0560">Oxidoreductase</keyword>
<evidence type="ECO:0000256" key="6">
    <source>
        <dbReference type="ARBA" id="ARBA00022989"/>
    </source>
</evidence>
<dbReference type="SUPFAM" id="SSF53448">
    <property type="entry name" value="Nucleotide-diphospho-sugar transferases"/>
    <property type="match status" value="1"/>
</dbReference>
<dbReference type="PANTHER" id="PTHR11675:SF101">
    <property type="entry name" value="POLYPEPTIDE N-ACETYLGALACTOSAMINYLTRANSFERASE 5"/>
    <property type="match status" value="1"/>
</dbReference>
<keyword evidence="11" id="KW-0479">Metal-binding</keyword>
<dbReference type="PANTHER" id="PTHR11675">
    <property type="entry name" value="N-ACETYLGALACTOSAMINYLTRANSFERASE"/>
    <property type="match status" value="1"/>
</dbReference>
<evidence type="ECO:0000256" key="4">
    <source>
        <dbReference type="ARBA" id="ARBA00022692"/>
    </source>
</evidence>
<evidence type="ECO:0000256" key="8">
    <source>
        <dbReference type="ARBA" id="ARBA00023136"/>
    </source>
</evidence>
<accession>A0A9J6BGI7</accession>
<proteinExistence type="inferred from homology"/>
<dbReference type="AlphaFoldDB" id="A0A9J6BGI7"/>
<comment type="subcellular location">
    <subcellularLocation>
        <location evidence="10">Endomembrane system</location>
        <topology evidence="10">Single-pass membrane protein</topology>
    </subcellularLocation>
    <subcellularLocation>
        <location evidence="1">Membrane</location>
        <topology evidence="1">Single-pass type II membrane protein</topology>
    </subcellularLocation>
</comment>
<evidence type="ECO:0000256" key="1">
    <source>
        <dbReference type="ARBA" id="ARBA00004606"/>
    </source>
</evidence>
<evidence type="ECO:0000256" key="10">
    <source>
        <dbReference type="ARBA" id="ARBA00037847"/>
    </source>
</evidence>
<evidence type="ECO:0000256" key="2">
    <source>
        <dbReference type="ARBA" id="ARBA00005680"/>
    </source>
</evidence>
<evidence type="ECO:0000256" key="9">
    <source>
        <dbReference type="ARBA" id="ARBA00023157"/>
    </source>
</evidence>
<dbReference type="GO" id="GO:0020037">
    <property type="term" value="F:heme binding"/>
    <property type="evidence" value="ECO:0007669"/>
    <property type="project" value="InterPro"/>
</dbReference>
<gene>
    <name evidence="13" type="ORF">PVAND_016695</name>
</gene>
<keyword evidence="4" id="KW-0812">Transmembrane</keyword>
<dbReference type="GO" id="GO:0004497">
    <property type="term" value="F:monooxygenase activity"/>
    <property type="evidence" value="ECO:0007669"/>
    <property type="project" value="UniProtKB-KW"/>
</dbReference>
<comment type="caution">
    <text evidence="13">The sequence shown here is derived from an EMBL/GenBank/DDBJ whole genome shotgun (WGS) entry which is preliminary data.</text>
</comment>
<dbReference type="PRINTS" id="PR00385">
    <property type="entry name" value="P450"/>
</dbReference>
<dbReference type="InterPro" id="IPR001128">
    <property type="entry name" value="Cyt_P450"/>
</dbReference>
<dbReference type="GO" id="GO:0005794">
    <property type="term" value="C:Golgi apparatus"/>
    <property type="evidence" value="ECO:0007669"/>
    <property type="project" value="TreeGrafter"/>
</dbReference>
<comment type="similarity">
    <text evidence="3">Belongs to the cytochrome P450 family.</text>
</comment>
<keyword evidence="9" id="KW-1015">Disulfide bond</keyword>
<dbReference type="GO" id="GO:0016705">
    <property type="term" value="F:oxidoreductase activity, acting on paired donors, with incorporation or reduction of molecular oxygen"/>
    <property type="evidence" value="ECO:0007669"/>
    <property type="project" value="InterPro"/>
</dbReference>
<evidence type="ECO:0000313" key="13">
    <source>
        <dbReference type="EMBL" id="KAG5668768.1"/>
    </source>
</evidence>
<dbReference type="Gene3D" id="1.10.630.10">
    <property type="entry name" value="Cytochrome P450"/>
    <property type="match status" value="1"/>
</dbReference>
<dbReference type="GO" id="GO:0016020">
    <property type="term" value="C:membrane"/>
    <property type="evidence" value="ECO:0007669"/>
    <property type="project" value="UniProtKB-SubCell"/>
</dbReference>
<dbReference type="InterPro" id="IPR001173">
    <property type="entry name" value="Glyco_trans_2-like"/>
</dbReference>
<dbReference type="GO" id="GO:0006493">
    <property type="term" value="P:protein O-linked glycosylation"/>
    <property type="evidence" value="ECO:0007669"/>
    <property type="project" value="TreeGrafter"/>
</dbReference>
<keyword evidence="14" id="KW-1185">Reference proteome</keyword>
<evidence type="ECO:0000313" key="14">
    <source>
        <dbReference type="Proteomes" id="UP001107558"/>
    </source>
</evidence>
<dbReference type="GO" id="GO:0004653">
    <property type="term" value="F:polypeptide N-acetylgalactosaminyltransferase activity"/>
    <property type="evidence" value="ECO:0007669"/>
    <property type="project" value="TreeGrafter"/>
</dbReference>
<dbReference type="Proteomes" id="UP001107558">
    <property type="component" value="Chromosome 4"/>
</dbReference>
<keyword evidence="7" id="KW-0503">Monooxygenase</keyword>
<evidence type="ECO:0000256" key="5">
    <source>
        <dbReference type="ARBA" id="ARBA00022968"/>
    </source>
</evidence>
<dbReference type="OrthoDB" id="7787339at2759"/>
<sequence>MNLEESPKADIFQMSPNSYPKFDELENNLKHFLKSSIKEEENFQSVMKKPMKKFRSEKNYRFKETFVWPKVPDEILTLHHFLNLTNPGHMGKPVILPSILPPEMQTKINKSWEIYSINEFVSKLIPLDRDLPDIRPEYCRTVTYADELPMTSVIMVFHNEPLSMILRSVFAVFKRTSERILKEIVLVDDCSTHENLQEELENFIADYKKIKLVRLPLRVGLIRARMYGAINANGPALVFMDAHIEVTPGWLEPLLDPLVKNPLSSTVPVVDGLDANTLEYKYNDNPETYMIGGFKWNLIYEWIPIREEEKKRMGHSCAPIRTPTMLGAFFVIMKDNFIRVGMYDEQYETWGAENLELSFKVWMCGGELYQVPCSHAAHMFRKHHPYTFPGGGNEVRRNTDRLAHVWLQDYKRFYYRATNFKSRDFGDISKQVKLRESIGCKSFKWYIENVYPDVQFDDRVTDPPPAAELWSEYNQNVKKQNKISYMWAYIFCIIDITDPKYIKTLFNSHQPHAKLLTFPYGLLSLDGNEGLRRRKILNPSFGTLNVRKLIPEIQEKCDNLVKVLEKNYIGRIFSIAKILAAFSLDVFLKTSLRIERDFTSDLNNEIFDIFREETYRINRVFYNIPRLLNSNFWIQTKLDKYVEDLMPEIFKNAKIHEKHHEGHFTFFESLLKSEDKIKMQEIQKEIKGLIIEGTGPVAFTSSTIFLMLAMFPEVERKVYEEIMQNCPNNDIDMKSIGNLKYLECVMNESMRLFPINLTYVRKVEKDLKLDDNIILPRNSYAFIRTKDVHRDPTIWGDDANEFKPERFLPENIKKVHPFAFHPFVLGPRMCIGFYYAKLLMKILITNVVRNFHLKTKLKFNELDFKIAILLRLKQSYIIELEKRMK</sequence>
<dbReference type="Pfam" id="PF00535">
    <property type="entry name" value="Glycos_transf_2"/>
    <property type="match status" value="1"/>
</dbReference>
<reference evidence="13" key="1">
    <citation type="submission" date="2021-03" db="EMBL/GenBank/DDBJ databases">
        <title>Chromosome level genome of the anhydrobiotic midge Polypedilum vanderplanki.</title>
        <authorList>
            <person name="Yoshida Y."/>
            <person name="Kikawada T."/>
            <person name="Gusev O."/>
        </authorList>
    </citation>
    <scope>NUCLEOTIDE SEQUENCE</scope>
    <source>
        <strain evidence="13">NIAS01</strain>
        <tissue evidence="13">Whole body or cell culture</tissue>
    </source>
</reference>
<name>A0A9J6BGI7_POLVA</name>
<dbReference type="EMBL" id="JADBJN010000004">
    <property type="protein sequence ID" value="KAG5668768.1"/>
    <property type="molecule type" value="Genomic_DNA"/>
</dbReference>
<protein>
    <recommendedName>
        <fullName evidence="12">Glycosyltransferase 2-like domain-containing protein</fullName>
    </recommendedName>
</protein>
<feature type="domain" description="Glycosyltransferase 2-like" evidence="12">
    <location>
        <begin position="152"/>
        <end position="328"/>
    </location>
</feature>
<feature type="binding site" description="axial binding residue" evidence="11">
    <location>
        <position position="830"/>
    </location>
    <ligand>
        <name>heme</name>
        <dbReference type="ChEBI" id="CHEBI:30413"/>
    </ligand>
    <ligandPart>
        <name>Fe</name>
        <dbReference type="ChEBI" id="CHEBI:18248"/>
    </ligandPart>
</feature>
<keyword evidence="5" id="KW-0735">Signal-anchor</keyword>
<dbReference type="InterPro" id="IPR045885">
    <property type="entry name" value="GalNAc-T"/>
</dbReference>
<dbReference type="GO" id="GO:0005506">
    <property type="term" value="F:iron ion binding"/>
    <property type="evidence" value="ECO:0007669"/>
    <property type="project" value="InterPro"/>
</dbReference>
<dbReference type="InterPro" id="IPR036396">
    <property type="entry name" value="Cyt_P450_sf"/>
</dbReference>
<organism evidence="13 14">
    <name type="scientific">Polypedilum vanderplanki</name>
    <name type="common">Sleeping chironomid midge</name>
    <dbReference type="NCBI Taxonomy" id="319348"/>
    <lineage>
        <taxon>Eukaryota</taxon>
        <taxon>Metazoa</taxon>
        <taxon>Ecdysozoa</taxon>
        <taxon>Arthropoda</taxon>
        <taxon>Hexapoda</taxon>
        <taxon>Insecta</taxon>
        <taxon>Pterygota</taxon>
        <taxon>Neoptera</taxon>
        <taxon>Endopterygota</taxon>
        <taxon>Diptera</taxon>
        <taxon>Nematocera</taxon>
        <taxon>Chironomoidea</taxon>
        <taxon>Chironomidae</taxon>
        <taxon>Chironominae</taxon>
        <taxon>Polypedilum</taxon>
        <taxon>Polypedilum</taxon>
    </lineage>
</organism>
<dbReference type="InterPro" id="IPR002401">
    <property type="entry name" value="Cyt_P450_E_grp-I"/>
</dbReference>
<dbReference type="Pfam" id="PF00067">
    <property type="entry name" value="p450"/>
    <property type="match status" value="1"/>
</dbReference>
<evidence type="ECO:0000256" key="7">
    <source>
        <dbReference type="ARBA" id="ARBA00023033"/>
    </source>
</evidence>
<dbReference type="PRINTS" id="PR00463">
    <property type="entry name" value="EP450I"/>
</dbReference>
<keyword evidence="8" id="KW-0472">Membrane</keyword>
<dbReference type="InterPro" id="IPR029044">
    <property type="entry name" value="Nucleotide-diphossugar_trans"/>
</dbReference>
<dbReference type="CDD" id="cd02510">
    <property type="entry name" value="pp-GalNAc-T"/>
    <property type="match status" value="1"/>
</dbReference>
<evidence type="ECO:0000256" key="3">
    <source>
        <dbReference type="ARBA" id="ARBA00010617"/>
    </source>
</evidence>
<evidence type="ECO:0000259" key="12">
    <source>
        <dbReference type="Pfam" id="PF00535"/>
    </source>
</evidence>
<evidence type="ECO:0000256" key="11">
    <source>
        <dbReference type="PIRSR" id="PIRSR602401-1"/>
    </source>
</evidence>